<evidence type="ECO:0000259" key="5">
    <source>
        <dbReference type="Pfam" id="PF02854"/>
    </source>
</evidence>
<name>A0A5N5T619_9CRUS</name>
<evidence type="ECO:0000256" key="3">
    <source>
        <dbReference type="ARBA" id="ARBA00022917"/>
    </source>
</evidence>
<feature type="domain" description="MIF4G" evidence="5">
    <location>
        <begin position="96"/>
        <end position="195"/>
    </location>
</feature>
<dbReference type="Proteomes" id="UP000326759">
    <property type="component" value="Unassembled WGS sequence"/>
</dbReference>
<keyword evidence="2 6" id="KW-0396">Initiation factor</keyword>
<dbReference type="InterPro" id="IPR016024">
    <property type="entry name" value="ARM-type_fold"/>
</dbReference>
<evidence type="ECO:0000256" key="2">
    <source>
        <dbReference type="ARBA" id="ARBA00022540"/>
    </source>
</evidence>
<dbReference type="GO" id="GO:0016281">
    <property type="term" value="C:eukaryotic translation initiation factor 4F complex"/>
    <property type="evidence" value="ECO:0007669"/>
    <property type="project" value="TreeGrafter"/>
</dbReference>
<dbReference type="AlphaFoldDB" id="A0A5N5T619"/>
<proteinExistence type="inferred from homology"/>
<evidence type="ECO:0000256" key="4">
    <source>
        <dbReference type="SAM" id="MobiDB-lite"/>
    </source>
</evidence>
<keyword evidence="7" id="KW-1185">Reference proteome</keyword>
<dbReference type="PANTHER" id="PTHR23253:SF9">
    <property type="entry name" value="EUKARYOTIC TRANSLATION INITIATION FACTOR 4 GAMMA 2"/>
    <property type="match status" value="1"/>
</dbReference>
<feature type="compositionally biased region" description="Polar residues" evidence="4">
    <location>
        <begin position="1"/>
        <end position="25"/>
    </location>
</feature>
<feature type="non-terminal residue" evidence="6">
    <location>
        <position position="201"/>
    </location>
</feature>
<dbReference type="GO" id="GO:0003729">
    <property type="term" value="F:mRNA binding"/>
    <property type="evidence" value="ECO:0007669"/>
    <property type="project" value="TreeGrafter"/>
</dbReference>
<organism evidence="6 7">
    <name type="scientific">Armadillidium nasatum</name>
    <dbReference type="NCBI Taxonomy" id="96803"/>
    <lineage>
        <taxon>Eukaryota</taxon>
        <taxon>Metazoa</taxon>
        <taxon>Ecdysozoa</taxon>
        <taxon>Arthropoda</taxon>
        <taxon>Crustacea</taxon>
        <taxon>Multicrustacea</taxon>
        <taxon>Malacostraca</taxon>
        <taxon>Eumalacostraca</taxon>
        <taxon>Peracarida</taxon>
        <taxon>Isopoda</taxon>
        <taxon>Oniscidea</taxon>
        <taxon>Crinocheta</taxon>
        <taxon>Armadillidiidae</taxon>
        <taxon>Armadillidium</taxon>
    </lineage>
</organism>
<evidence type="ECO:0000313" key="6">
    <source>
        <dbReference type="EMBL" id="KAB7501697.1"/>
    </source>
</evidence>
<gene>
    <name evidence="6" type="ORF">Anas_14148</name>
</gene>
<sequence length="201" mass="22833">MALSSKGNDNTTTPIQSRDFSTANTPALGDAVQRSGPNNHLATEFARSVINRMAMGDETDEQPEPIVNPKKQLKTAEDAWKPSVRKELNEDEIIIRKMREILDTLTPVNFEKLAVQIMKFKIVEFGTFDSVIGLIFEKAIGEQVFSKTYADLCKGLSHFSFKVKTEKEEEGGELRFKNILINKCKEEFEKDNSEDLQKEER</sequence>
<dbReference type="SUPFAM" id="SSF48371">
    <property type="entry name" value="ARM repeat"/>
    <property type="match status" value="1"/>
</dbReference>
<protein>
    <submittedName>
        <fullName evidence="6">Eukaryotic translation initiation factor 4 gamma 3</fullName>
    </submittedName>
</protein>
<keyword evidence="3" id="KW-0648">Protein biosynthesis</keyword>
<feature type="region of interest" description="Disordered" evidence="4">
    <location>
        <begin position="1"/>
        <end position="40"/>
    </location>
</feature>
<evidence type="ECO:0000256" key="1">
    <source>
        <dbReference type="ARBA" id="ARBA00005775"/>
    </source>
</evidence>
<dbReference type="GO" id="GO:0003743">
    <property type="term" value="F:translation initiation factor activity"/>
    <property type="evidence" value="ECO:0007669"/>
    <property type="project" value="UniProtKB-KW"/>
</dbReference>
<comment type="similarity">
    <text evidence="1">Belongs to the eukaryotic initiation factor 4G family.</text>
</comment>
<dbReference type="Gene3D" id="1.25.40.180">
    <property type="match status" value="1"/>
</dbReference>
<dbReference type="PANTHER" id="PTHR23253">
    <property type="entry name" value="EUKARYOTIC TRANSLATION INITIATION FACTOR 4 GAMMA"/>
    <property type="match status" value="1"/>
</dbReference>
<dbReference type="EMBL" id="SEYY01009846">
    <property type="protein sequence ID" value="KAB7501697.1"/>
    <property type="molecule type" value="Genomic_DNA"/>
</dbReference>
<comment type="caution">
    <text evidence="6">The sequence shown here is derived from an EMBL/GenBank/DDBJ whole genome shotgun (WGS) entry which is preliminary data.</text>
</comment>
<dbReference type="Pfam" id="PF02854">
    <property type="entry name" value="MIF4G"/>
    <property type="match status" value="1"/>
</dbReference>
<dbReference type="OrthoDB" id="6379360at2759"/>
<reference evidence="6 7" key="1">
    <citation type="journal article" date="2019" name="PLoS Biol.">
        <title>Sex chromosomes control vertical transmission of feminizing Wolbachia symbionts in an isopod.</title>
        <authorList>
            <person name="Becking T."/>
            <person name="Chebbi M.A."/>
            <person name="Giraud I."/>
            <person name="Moumen B."/>
            <person name="Laverre T."/>
            <person name="Caubet Y."/>
            <person name="Peccoud J."/>
            <person name="Gilbert C."/>
            <person name="Cordaux R."/>
        </authorList>
    </citation>
    <scope>NUCLEOTIDE SEQUENCE [LARGE SCALE GENOMIC DNA]</scope>
    <source>
        <strain evidence="6">ANa2</strain>
        <tissue evidence="6">Whole body excluding digestive tract and cuticle</tissue>
    </source>
</reference>
<accession>A0A5N5T619</accession>
<dbReference type="InterPro" id="IPR003890">
    <property type="entry name" value="MIF4G-like_typ-3"/>
</dbReference>
<evidence type="ECO:0000313" key="7">
    <source>
        <dbReference type="Proteomes" id="UP000326759"/>
    </source>
</evidence>